<dbReference type="EMBL" id="BAABGA010000029">
    <property type="protein sequence ID" value="GAA4452849.1"/>
    <property type="molecule type" value="Genomic_DNA"/>
</dbReference>
<name>A0ABP8MMG2_9BACT</name>
<keyword evidence="2" id="KW-1185">Reference proteome</keyword>
<accession>A0ABP8MMG2</accession>
<evidence type="ECO:0000313" key="2">
    <source>
        <dbReference type="Proteomes" id="UP001500840"/>
    </source>
</evidence>
<protein>
    <submittedName>
        <fullName evidence="1">Uncharacterized protein</fullName>
    </submittedName>
</protein>
<proteinExistence type="predicted"/>
<evidence type="ECO:0000313" key="1">
    <source>
        <dbReference type="EMBL" id="GAA4452849.1"/>
    </source>
</evidence>
<organism evidence="1 2">
    <name type="scientific">Novipirellula rosea</name>
    <dbReference type="NCBI Taxonomy" id="1031540"/>
    <lineage>
        <taxon>Bacteria</taxon>
        <taxon>Pseudomonadati</taxon>
        <taxon>Planctomycetota</taxon>
        <taxon>Planctomycetia</taxon>
        <taxon>Pirellulales</taxon>
        <taxon>Pirellulaceae</taxon>
        <taxon>Novipirellula</taxon>
    </lineage>
</organism>
<sequence>MRHFSFRVCAFLSVAEVVKTFDSPPVLPETLDEFRYGKLPPTCGALGFAGVVWVAAFESGTQQLDGVVGSVSGDGDQQIIGPKQ</sequence>
<reference evidence="2" key="1">
    <citation type="journal article" date="2019" name="Int. J. Syst. Evol. Microbiol.">
        <title>The Global Catalogue of Microorganisms (GCM) 10K type strain sequencing project: providing services to taxonomists for standard genome sequencing and annotation.</title>
        <authorList>
            <consortium name="The Broad Institute Genomics Platform"/>
            <consortium name="The Broad Institute Genome Sequencing Center for Infectious Disease"/>
            <person name="Wu L."/>
            <person name="Ma J."/>
        </authorList>
    </citation>
    <scope>NUCLEOTIDE SEQUENCE [LARGE SCALE GENOMIC DNA]</scope>
    <source>
        <strain evidence="2">JCM 17759</strain>
    </source>
</reference>
<gene>
    <name evidence="1" type="ORF">GCM10023156_22870</name>
</gene>
<comment type="caution">
    <text evidence="1">The sequence shown here is derived from an EMBL/GenBank/DDBJ whole genome shotgun (WGS) entry which is preliminary data.</text>
</comment>
<dbReference type="Proteomes" id="UP001500840">
    <property type="component" value="Unassembled WGS sequence"/>
</dbReference>